<organism evidence="7 8">
    <name type="scientific">Streptomyces montanisoli</name>
    <dbReference type="NCBI Taxonomy" id="2798581"/>
    <lineage>
        <taxon>Bacteria</taxon>
        <taxon>Bacillati</taxon>
        <taxon>Actinomycetota</taxon>
        <taxon>Actinomycetes</taxon>
        <taxon>Kitasatosporales</taxon>
        <taxon>Streptomycetaceae</taxon>
        <taxon>Streptomyces</taxon>
    </lineage>
</organism>
<reference evidence="7" key="1">
    <citation type="submission" date="2021-03" db="EMBL/GenBank/DDBJ databases">
        <title>Whole genome sequence of Streptomyces bomunensis MMS17-BM035.</title>
        <authorList>
            <person name="Lee J.H."/>
        </authorList>
    </citation>
    <scope>NUCLEOTIDE SEQUENCE</scope>
    <source>
        <strain evidence="7">MMS17-BM035</strain>
    </source>
</reference>
<accession>A0A940RWW5</accession>
<evidence type="ECO:0000256" key="1">
    <source>
        <dbReference type="ARBA" id="ARBA00022679"/>
    </source>
</evidence>
<keyword evidence="3" id="KW-0418">Kinase</keyword>
<evidence type="ECO:0000256" key="4">
    <source>
        <dbReference type="ARBA" id="ARBA00022840"/>
    </source>
</evidence>
<comment type="caution">
    <text evidence="7">The sequence shown here is derived from an EMBL/GenBank/DDBJ whole genome shotgun (WGS) entry which is preliminary data.</text>
</comment>
<keyword evidence="1" id="KW-0808">Transferase</keyword>
<dbReference type="Proteomes" id="UP000670475">
    <property type="component" value="Unassembled WGS sequence"/>
</dbReference>
<dbReference type="GO" id="GO:0005524">
    <property type="term" value="F:ATP binding"/>
    <property type="evidence" value="ECO:0007669"/>
    <property type="project" value="UniProtKB-KW"/>
</dbReference>
<dbReference type="EMBL" id="JAGIQL010000082">
    <property type="protein sequence ID" value="MBP0459696.1"/>
    <property type="molecule type" value="Genomic_DNA"/>
</dbReference>
<dbReference type="Pfam" id="PF18085">
    <property type="entry name" value="Mak_N_cap"/>
    <property type="match status" value="1"/>
</dbReference>
<dbReference type="InterPro" id="IPR040999">
    <property type="entry name" value="Mak_N_cap"/>
</dbReference>
<proteinExistence type="predicted"/>
<dbReference type="AlphaFoldDB" id="A0A940RWW5"/>
<evidence type="ECO:0000313" key="8">
    <source>
        <dbReference type="Proteomes" id="UP000670475"/>
    </source>
</evidence>
<keyword evidence="2" id="KW-0547">Nucleotide-binding</keyword>
<dbReference type="GO" id="GO:0016301">
    <property type="term" value="F:kinase activity"/>
    <property type="evidence" value="ECO:0007669"/>
    <property type="project" value="UniProtKB-KW"/>
</dbReference>
<dbReference type="RefSeq" id="WP_209341752.1">
    <property type="nucleotide sequence ID" value="NZ_JAGIQL010000082.1"/>
</dbReference>
<evidence type="ECO:0000313" key="7">
    <source>
        <dbReference type="EMBL" id="MBP0459696.1"/>
    </source>
</evidence>
<name>A0A940RWW5_9ACTN</name>
<evidence type="ECO:0000256" key="5">
    <source>
        <dbReference type="SAM" id="MobiDB-lite"/>
    </source>
</evidence>
<keyword evidence="4" id="KW-0067">ATP-binding</keyword>
<evidence type="ECO:0000259" key="6">
    <source>
        <dbReference type="Pfam" id="PF18085"/>
    </source>
</evidence>
<evidence type="ECO:0000256" key="3">
    <source>
        <dbReference type="ARBA" id="ARBA00022777"/>
    </source>
</evidence>
<feature type="domain" description="Maltokinase N-terminal cap" evidence="6">
    <location>
        <begin position="9"/>
        <end position="52"/>
    </location>
</feature>
<sequence length="177" mass="18426">DEVRDVSGPLPVAYFVPVTYRSAPLDGASHALIGTCEHGVLGLRHVYDGVHDPVLVEQLYALLRGEAEPQAQSESHTADPTVTCHRVRTPLPAAVPGTAPSAVADGPGGSDVRVPTSDGALTLRVRRVLEPEQDTQDGGLPAGVLGLVTAGWHAPDGADFRGTYASLLDARPDAQDA</sequence>
<gene>
    <name evidence="7" type="ORF">JFN87_19660</name>
</gene>
<feature type="non-terminal residue" evidence="7">
    <location>
        <position position="1"/>
    </location>
</feature>
<protein>
    <submittedName>
        <fullName evidence="7">1,4-alpha-glucan branching protein</fullName>
    </submittedName>
</protein>
<keyword evidence="8" id="KW-1185">Reference proteome</keyword>
<evidence type="ECO:0000256" key="2">
    <source>
        <dbReference type="ARBA" id="ARBA00022741"/>
    </source>
</evidence>
<feature type="region of interest" description="Disordered" evidence="5">
    <location>
        <begin position="93"/>
        <end position="116"/>
    </location>
</feature>